<protein>
    <recommendedName>
        <fullName evidence="9">DNA 3'-5' helicase</fullName>
        <ecNumber evidence="9">5.6.2.4</ecNumber>
    </recommendedName>
    <alternativeName>
        <fullName evidence="10">DNA 3'-5' helicase II</fullName>
    </alternativeName>
</protein>
<dbReference type="GO" id="GO:0000725">
    <property type="term" value="P:recombinational repair"/>
    <property type="evidence" value="ECO:0007669"/>
    <property type="project" value="TreeGrafter"/>
</dbReference>
<dbReference type="STRING" id="471854.Dfer_0930"/>
<dbReference type="SUPFAM" id="SSF52540">
    <property type="entry name" value="P-loop containing nucleoside triphosphate hydrolases"/>
    <property type="match status" value="1"/>
</dbReference>
<evidence type="ECO:0000256" key="7">
    <source>
        <dbReference type="ARBA" id="ARBA00023235"/>
    </source>
</evidence>
<dbReference type="GO" id="GO:0016787">
    <property type="term" value="F:hydrolase activity"/>
    <property type="evidence" value="ECO:0007669"/>
    <property type="project" value="UniProtKB-UniRule"/>
</dbReference>
<sequence length="932" mass="107838">MLNFTPDQQRAISENDKNLRIIACAGSGKTSTVAAKITHLLLGENNAAVEPRNIIAFTYTEKAAAELRNKVLKTIKEDDRLKNVQAIADMYIGTIHGWCLKALQENEYQYQKFSVLDDIKLRLFVDKNYKKIGMSDVTKVSNDDITMQIFVDTKRFIQLMNVIRESELDGELPSHIVLAKQKYEGLLKENCYFDFTMIMTEAIDKLQEKRDLYNKIKKDLKYLIVDEYQDINPIQGILINQLYQVAKPVITVVGDDDQNIYQWRGSNSSFIKDFLHDYEPAHEIILDRNFRSSKGVTALAETIISRNDRIPKSMISAEKQTFSKNNDVLYNEFVSTVEENGTIAQMIVDLRGTPFKSNVTDPNEPERGLDYSDFAILLRTWSKTAGIVNELEKLDIPYITAGVNQLFSVNEVKAAYGIFQYLNKSISAEELLQLWIQIRNSNFASNNLLLGIEYLNSKFPEKQVDRNGKAIWAFSLQQIYWDFLEKSQINEEAFQSQHIAEIVMYNLGKFSQVINDFEEIYFNSSVPSYHLFSFLQFIRYAAADHYPEGWLNNPFRAPNAVQIMTIHQAKGLEFPVVFIPGLNKNYMPAKKVGGLTEWHFLNPALIKNQQRYIGSEEDERRLFYVAITRAQKFLFISRAPDENNQLYRKASQFVSELAESDAIVTNLPPFEKNLKIEASPKKEAVSITLNFSVLKDFFECQYRFKLVSMYNFSYPLDQRMGFGRSLHNTLMEIHKRSKLGEELSQDDVLDIANGQSHFPYLGKSTILEQMKDLVKERVAEYYKRNKDSFKNIEYVEQEIQLNLDNGILVTGKIDLIRRKLYEDKYETTIIEFKSKQDVQNQKITYDQLNLYALGHKELTGQTADYIQIYDLEYNTQLPPKSLREDNLEETNSRIQNAAAVIRSQTFSRIDKKEVCKDCLQYHICHSGIKYNS</sequence>
<dbReference type="InterPro" id="IPR014017">
    <property type="entry name" value="DNA_helicase_UvrD-like_C"/>
</dbReference>
<feature type="binding site" evidence="12">
    <location>
        <begin position="23"/>
        <end position="30"/>
    </location>
    <ligand>
        <name>ATP</name>
        <dbReference type="ChEBI" id="CHEBI:30616"/>
    </ligand>
</feature>
<evidence type="ECO:0000256" key="10">
    <source>
        <dbReference type="ARBA" id="ARBA00034923"/>
    </source>
</evidence>
<dbReference type="InterPro" id="IPR027417">
    <property type="entry name" value="P-loop_NTPase"/>
</dbReference>
<feature type="domain" description="UvrD-like helicase C-terminal" evidence="14">
    <location>
        <begin position="294"/>
        <end position="571"/>
    </location>
</feature>
<dbReference type="PANTHER" id="PTHR11070:SF2">
    <property type="entry name" value="ATP-DEPENDENT DNA HELICASE SRS2"/>
    <property type="match status" value="1"/>
</dbReference>
<dbReference type="Pfam" id="PF12705">
    <property type="entry name" value="PDDEXK_1"/>
    <property type="match status" value="1"/>
</dbReference>
<organism evidence="15 16">
    <name type="scientific">Dyadobacter fermentans (strain ATCC 700827 / DSM 18053 / CIP 107007 / KCTC 52180 / NS114)</name>
    <dbReference type="NCBI Taxonomy" id="471854"/>
    <lineage>
        <taxon>Bacteria</taxon>
        <taxon>Pseudomonadati</taxon>
        <taxon>Bacteroidota</taxon>
        <taxon>Cytophagia</taxon>
        <taxon>Cytophagales</taxon>
        <taxon>Spirosomataceae</taxon>
        <taxon>Dyadobacter</taxon>
    </lineage>
</organism>
<dbReference type="Pfam" id="PF00580">
    <property type="entry name" value="UvrD-helicase"/>
    <property type="match status" value="1"/>
</dbReference>
<dbReference type="AlphaFoldDB" id="C6W379"/>
<dbReference type="GO" id="GO:0043138">
    <property type="term" value="F:3'-5' DNA helicase activity"/>
    <property type="evidence" value="ECO:0007669"/>
    <property type="project" value="UniProtKB-EC"/>
</dbReference>
<feature type="domain" description="UvrD-like helicase ATP-binding" evidence="13">
    <location>
        <begin position="2"/>
        <end position="293"/>
    </location>
</feature>
<evidence type="ECO:0000313" key="15">
    <source>
        <dbReference type="EMBL" id="ACT92183.1"/>
    </source>
</evidence>
<keyword evidence="3 12" id="KW-0378">Hydrolase</keyword>
<dbReference type="EC" id="5.6.2.4" evidence="9"/>
<evidence type="ECO:0000256" key="8">
    <source>
        <dbReference type="ARBA" id="ARBA00034617"/>
    </source>
</evidence>
<evidence type="ECO:0000256" key="3">
    <source>
        <dbReference type="ARBA" id="ARBA00022801"/>
    </source>
</evidence>
<dbReference type="Pfam" id="PF13361">
    <property type="entry name" value="UvrD_C"/>
    <property type="match status" value="2"/>
</dbReference>
<keyword evidence="6" id="KW-0238">DNA-binding</keyword>
<dbReference type="eggNOG" id="COG2887">
    <property type="taxonomic scope" value="Bacteria"/>
</dbReference>
<dbReference type="HOGENOM" id="CLU_004585_6_0_10"/>
<evidence type="ECO:0000259" key="13">
    <source>
        <dbReference type="PROSITE" id="PS51198"/>
    </source>
</evidence>
<reference evidence="15 16" key="1">
    <citation type="journal article" date="2009" name="Stand. Genomic Sci.">
        <title>Complete genome sequence of Dyadobacter fermentans type strain (NS114).</title>
        <authorList>
            <person name="Lang E."/>
            <person name="Lapidus A."/>
            <person name="Chertkov O."/>
            <person name="Brettin T."/>
            <person name="Detter J.C."/>
            <person name="Han C."/>
            <person name="Copeland A."/>
            <person name="Glavina Del Rio T."/>
            <person name="Nolan M."/>
            <person name="Chen F."/>
            <person name="Lucas S."/>
            <person name="Tice H."/>
            <person name="Cheng J.F."/>
            <person name="Land M."/>
            <person name="Hauser L."/>
            <person name="Chang Y.J."/>
            <person name="Jeffries C.D."/>
            <person name="Kopitz M."/>
            <person name="Bruce D."/>
            <person name="Goodwin L."/>
            <person name="Pitluck S."/>
            <person name="Ovchinnikova G."/>
            <person name="Pati A."/>
            <person name="Ivanova N."/>
            <person name="Mavrommatis K."/>
            <person name="Chen A."/>
            <person name="Palaniappan K."/>
            <person name="Chain P."/>
            <person name="Bristow J."/>
            <person name="Eisen J.A."/>
            <person name="Markowitz V."/>
            <person name="Hugenholtz P."/>
            <person name="Goker M."/>
            <person name="Rohde M."/>
            <person name="Kyrpides N.C."/>
            <person name="Klenk H.P."/>
        </authorList>
    </citation>
    <scope>NUCLEOTIDE SEQUENCE [LARGE SCALE GENOMIC DNA]</scope>
    <source>
        <strain evidence="16">ATCC 700827 / DSM 18053 / CIP 107007 / KCTC 52180 / NS114</strain>
    </source>
</reference>
<dbReference type="InterPro" id="IPR013986">
    <property type="entry name" value="DExx_box_DNA_helicase_dom_sf"/>
</dbReference>
<dbReference type="CDD" id="cd17932">
    <property type="entry name" value="DEXQc_UvrD"/>
    <property type="match status" value="1"/>
</dbReference>
<name>C6W379_DYAFD</name>
<comment type="catalytic activity">
    <reaction evidence="11">
        <text>ATP + H2O = ADP + phosphate + H(+)</text>
        <dbReference type="Rhea" id="RHEA:13065"/>
        <dbReference type="ChEBI" id="CHEBI:15377"/>
        <dbReference type="ChEBI" id="CHEBI:15378"/>
        <dbReference type="ChEBI" id="CHEBI:30616"/>
        <dbReference type="ChEBI" id="CHEBI:43474"/>
        <dbReference type="ChEBI" id="CHEBI:456216"/>
        <dbReference type="EC" id="5.6.2.4"/>
    </reaction>
</comment>
<keyword evidence="16" id="KW-1185">Reference proteome</keyword>
<evidence type="ECO:0000256" key="11">
    <source>
        <dbReference type="ARBA" id="ARBA00048988"/>
    </source>
</evidence>
<dbReference type="Gene3D" id="3.40.50.300">
    <property type="entry name" value="P-loop containing nucleotide triphosphate hydrolases"/>
    <property type="match status" value="3"/>
</dbReference>
<keyword evidence="5 12" id="KW-0067">ATP-binding</keyword>
<gene>
    <name evidence="15" type="ordered locus">Dfer_0930</name>
</gene>
<keyword evidence="4 12" id="KW-0347">Helicase</keyword>
<evidence type="ECO:0000256" key="12">
    <source>
        <dbReference type="PROSITE-ProRule" id="PRU00560"/>
    </source>
</evidence>
<dbReference type="Gene3D" id="1.10.10.160">
    <property type="match status" value="1"/>
</dbReference>
<evidence type="ECO:0000256" key="1">
    <source>
        <dbReference type="ARBA" id="ARBA00009922"/>
    </source>
</evidence>
<dbReference type="InterPro" id="IPR038726">
    <property type="entry name" value="PDDEXK_AddAB-type"/>
</dbReference>
<dbReference type="InterPro" id="IPR000212">
    <property type="entry name" value="DNA_helicase_UvrD/REP"/>
</dbReference>
<proteinExistence type="inferred from homology"/>
<dbReference type="Proteomes" id="UP000002011">
    <property type="component" value="Chromosome"/>
</dbReference>
<dbReference type="GO" id="GO:0005524">
    <property type="term" value="F:ATP binding"/>
    <property type="evidence" value="ECO:0007669"/>
    <property type="project" value="UniProtKB-UniRule"/>
</dbReference>
<evidence type="ECO:0000256" key="6">
    <source>
        <dbReference type="ARBA" id="ARBA00023125"/>
    </source>
</evidence>
<dbReference type="PROSITE" id="PS51217">
    <property type="entry name" value="UVRD_HELICASE_CTER"/>
    <property type="match status" value="1"/>
</dbReference>
<comment type="similarity">
    <text evidence="1">Belongs to the helicase family. UvrD subfamily.</text>
</comment>
<evidence type="ECO:0000259" key="14">
    <source>
        <dbReference type="PROSITE" id="PS51217"/>
    </source>
</evidence>
<dbReference type="EMBL" id="CP001619">
    <property type="protein sequence ID" value="ACT92183.1"/>
    <property type="molecule type" value="Genomic_DNA"/>
</dbReference>
<dbReference type="PROSITE" id="PS51198">
    <property type="entry name" value="UVRD_HELICASE_ATP_BIND"/>
    <property type="match status" value="1"/>
</dbReference>
<dbReference type="InterPro" id="IPR014016">
    <property type="entry name" value="UvrD-like_ATP-bd"/>
</dbReference>
<evidence type="ECO:0000256" key="2">
    <source>
        <dbReference type="ARBA" id="ARBA00022741"/>
    </source>
</evidence>
<keyword evidence="7" id="KW-0413">Isomerase</keyword>
<dbReference type="RefSeq" id="WP_015810437.1">
    <property type="nucleotide sequence ID" value="NC_013037.1"/>
</dbReference>
<evidence type="ECO:0000256" key="9">
    <source>
        <dbReference type="ARBA" id="ARBA00034808"/>
    </source>
</evidence>
<accession>C6W379</accession>
<dbReference type="KEGG" id="dfe:Dfer_0930"/>
<comment type="catalytic activity">
    <reaction evidence="8">
        <text>Couples ATP hydrolysis with the unwinding of duplex DNA by translocating in the 3'-5' direction.</text>
        <dbReference type="EC" id="5.6.2.4"/>
    </reaction>
</comment>
<evidence type="ECO:0000256" key="4">
    <source>
        <dbReference type="ARBA" id="ARBA00022806"/>
    </source>
</evidence>
<dbReference type="eggNOG" id="COG0210">
    <property type="taxonomic scope" value="Bacteria"/>
</dbReference>
<dbReference type="PANTHER" id="PTHR11070">
    <property type="entry name" value="UVRD / RECB / PCRA DNA HELICASE FAMILY MEMBER"/>
    <property type="match status" value="1"/>
</dbReference>
<dbReference type="OrthoDB" id="9810135at2"/>
<keyword evidence="2 12" id="KW-0547">Nucleotide-binding</keyword>
<evidence type="ECO:0000313" key="16">
    <source>
        <dbReference type="Proteomes" id="UP000002011"/>
    </source>
</evidence>
<evidence type="ECO:0000256" key="5">
    <source>
        <dbReference type="ARBA" id="ARBA00022840"/>
    </source>
</evidence>
<dbReference type="Gene3D" id="1.10.486.10">
    <property type="entry name" value="PCRA, domain 4"/>
    <property type="match status" value="1"/>
</dbReference>
<dbReference type="GO" id="GO:0003677">
    <property type="term" value="F:DNA binding"/>
    <property type="evidence" value="ECO:0007669"/>
    <property type="project" value="UniProtKB-KW"/>
</dbReference>